<feature type="transmembrane region" description="Helical" evidence="1">
    <location>
        <begin position="203"/>
        <end position="223"/>
    </location>
</feature>
<evidence type="ECO:0000313" key="3">
    <source>
        <dbReference type="EMBL" id="AMJ74219.1"/>
    </source>
</evidence>
<dbReference type="Pfam" id="PF13795">
    <property type="entry name" value="HupE_UreJ_2"/>
    <property type="match status" value="1"/>
</dbReference>
<accession>A0ABN4LLV2</accession>
<evidence type="ECO:0000256" key="2">
    <source>
        <dbReference type="SAM" id="SignalP"/>
    </source>
</evidence>
<feature type="chain" id="PRO_5045830882" description="HupE/UreJ family protein" evidence="2">
    <location>
        <begin position="27"/>
        <end position="228"/>
    </location>
</feature>
<sequence>MCARALSAFLLAGLLAGLLASPGVFAHGVAQQDQGFIANAFGVHVWPFMYLGAKHMVTGYDHLLYLVGVIFFLSKFRDIAIFVSLFALGHSITLLVGVLSGLHVNPYLIDAIIGLSICYKALENLSEFRFLNPKIAVFGFGLAHGFGLSSKLQDLTLSANGLLPNMLAFNLGVEIGQLLALVILLSSLSWLRKQPHYLAISNTVNIGLFGAGLVLFGMHIPAICCADM</sequence>
<evidence type="ECO:0000313" key="4">
    <source>
        <dbReference type="Proteomes" id="UP000056750"/>
    </source>
</evidence>
<organism evidence="3 4">
    <name type="scientific">Alteromonas stellipolaris</name>
    <dbReference type="NCBI Taxonomy" id="233316"/>
    <lineage>
        <taxon>Bacteria</taxon>
        <taxon>Pseudomonadati</taxon>
        <taxon>Pseudomonadota</taxon>
        <taxon>Gammaproteobacteria</taxon>
        <taxon>Alteromonadales</taxon>
        <taxon>Alteromonadaceae</taxon>
        <taxon>Alteromonas/Salinimonas group</taxon>
        <taxon>Alteromonas</taxon>
    </lineage>
</organism>
<keyword evidence="4" id="KW-1185">Reference proteome</keyword>
<proteinExistence type="predicted"/>
<feature type="signal peptide" evidence="2">
    <location>
        <begin position="1"/>
        <end position="26"/>
    </location>
</feature>
<evidence type="ECO:0000256" key="1">
    <source>
        <dbReference type="SAM" id="Phobius"/>
    </source>
</evidence>
<feature type="transmembrane region" description="Helical" evidence="1">
    <location>
        <begin position="168"/>
        <end position="191"/>
    </location>
</feature>
<keyword evidence="2" id="KW-0732">Signal</keyword>
<keyword evidence="1" id="KW-0472">Membrane</keyword>
<protein>
    <recommendedName>
        <fullName evidence="5">HupE/UreJ family protein</fullName>
    </recommendedName>
</protein>
<keyword evidence="1" id="KW-1133">Transmembrane helix</keyword>
<dbReference type="EMBL" id="CP013926">
    <property type="protein sequence ID" value="AMJ74219.1"/>
    <property type="molecule type" value="Genomic_DNA"/>
</dbReference>
<gene>
    <name evidence="3" type="ORF">AVL57_09700</name>
</gene>
<dbReference type="InterPro" id="IPR032809">
    <property type="entry name" value="Put_HupE_UreJ"/>
</dbReference>
<reference evidence="3 4" key="1">
    <citation type="submission" date="2015-12" db="EMBL/GenBank/DDBJ databases">
        <title>Intraspecies pangenome expansion in the marine bacterium Alteromonas.</title>
        <authorList>
            <person name="Lopez-Perez M."/>
            <person name="Rodriguez-Valera F."/>
        </authorList>
    </citation>
    <scope>NUCLEOTIDE SEQUENCE [LARGE SCALE GENOMIC DNA]</scope>
    <source>
        <strain evidence="3 4">LMG 21861</strain>
    </source>
</reference>
<dbReference type="RefSeq" id="WP_057792927.1">
    <property type="nucleotide sequence ID" value="NZ_CP013926.1"/>
</dbReference>
<keyword evidence="1" id="KW-0812">Transmembrane</keyword>
<dbReference type="Proteomes" id="UP000056750">
    <property type="component" value="Chromosome"/>
</dbReference>
<name>A0ABN4LLV2_9ALTE</name>
<evidence type="ECO:0008006" key="5">
    <source>
        <dbReference type="Google" id="ProtNLM"/>
    </source>
</evidence>